<sequence>MADADNLWRECASWLTRCGVLREDHKANWPDASMSDLALTLRDGVVICNLLNNLDPDCIDMKEVNQKPQLAQFLCIRNIKTFIQVCRNYFDIAEHDLFEPSMLFDFGDFFKVLHTLSKLSQSPKVLRTRNLKGFSINPPRTLSQENIYKSLNTNVGFVEPKWMQFTIKSPQVGDSDETVYEDLCYVKIPMQVNTPKLYIYFVFQVILYL</sequence>
<dbReference type="InterPro" id="IPR036872">
    <property type="entry name" value="CH_dom_sf"/>
</dbReference>
<dbReference type="EMBL" id="HBUF01541908">
    <property type="protein sequence ID" value="CAG6755390.1"/>
    <property type="molecule type" value="Transcribed_RNA"/>
</dbReference>
<dbReference type="CDD" id="cd21201">
    <property type="entry name" value="CH_VAV"/>
    <property type="match status" value="1"/>
</dbReference>
<dbReference type="Gene3D" id="1.10.418.10">
    <property type="entry name" value="Calponin-like domain"/>
    <property type="match status" value="1"/>
</dbReference>
<name>A0A8D8ZWR1_9HEMI</name>
<proteinExistence type="predicted"/>
<dbReference type="PANTHER" id="PTHR45818">
    <property type="entry name" value="PROTEIN VAV"/>
    <property type="match status" value="1"/>
</dbReference>
<dbReference type="Pfam" id="PF00307">
    <property type="entry name" value="CH"/>
    <property type="match status" value="1"/>
</dbReference>
<dbReference type="PROSITE" id="PS50021">
    <property type="entry name" value="CH"/>
    <property type="match status" value="1"/>
</dbReference>
<dbReference type="AlphaFoldDB" id="A0A8D8ZWR1"/>
<evidence type="ECO:0000313" key="2">
    <source>
        <dbReference type="EMBL" id="CAG6755388.1"/>
    </source>
</evidence>
<evidence type="ECO:0000259" key="1">
    <source>
        <dbReference type="PROSITE" id="PS50021"/>
    </source>
</evidence>
<organism evidence="2">
    <name type="scientific">Cacopsylla melanoneura</name>
    <dbReference type="NCBI Taxonomy" id="428564"/>
    <lineage>
        <taxon>Eukaryota</taxon>
        <taxon>Metazoa</taxon>
        <taxon>Ecdysozoa</taxon>
        <taxon>Arthropoda</taxon>
        <taxon>Hexapoda</taxon>
        <taxon>Insecta</taxon>
        <taxon>Pterygota</taxon>
        <taxon>Neoptera</taxon>
        <taxon>Paraneoptera</taxon>
        <taxon>Hemiptera</taxon>
        <taxon>Sternorrhyncha</taxon>
        <taxon>Psylloidea</taxon>
        <taxon>Psyllidae</taxon>
        <taxon>Psyllinae</taxon>
        <taxon>Cacopsylla</taxon>
    </lineage>
</organism>
<dbReference type="EMBL" id="HBUF01541907">
    <property type="protein sequence ID" value="CAG6755388.1"/>
    <property type="molecule type" value="Transcribed_RNA"/>
</dbReference>
<dbReference type="GO" id="GO:0005737">
    <property type="term" value="C:cytoplasm"/>
    <property type="evidence" value="ECO:0007669"/>
    <property type="project" value="TreeGrafter"/>
</dbReference>
<accession>A0A8D8ZWR1</accession>
<dbReference type="GO" id="GO:0005085">
    <property type="term" value="F:guanyl-nucleotide exchange factor activity"/>
    <property type="evidence" value="ECO:0007669"/>
    <property type="project" value="TreeGrafter"/>
</dbReference>
<feature type="domain" description="Calponin-homology (CH)" evidence="1">
    <location>
        <begin position="5"/>
        <end position="124"/>
    </location>
</feature>
<reference evidence="2" key="1">
    <citation type="submission" date="2021-05" db="EMBL/GenBank/DDBJ databases">
        <authorList>
            <person name="Alioto T."/>
            <person name="Alioto T."/>
            <person name="Gomez Garrido J."/>
        </authorList>
    </citation>
    <scope>NUCLEOTIDE SEQUENCE</scope>
</reference>
<protein>
    <submittedName>
        <fullName evidence="2">Protein vav</fullName>
    </submittedName>
</protein>
<dbReference type="PANTHER" id="PTHR45818:SF3">
    <property type="entry name" value="PROTEIN VAV"/>
    <property type="match status" value="1"/>
</dbReference>
<dbReference type="SMART" id="SM00033">
    <property type="entry name" value="CH"/>
    <property type="match status" value="1"/>
</dbReference>
<dbReference type="InterPro" id="IPR001715">
    <property type="entry name" value="CH_dom"/>
</dbReference>
<dbReference type="GO" id="GO:0016477">
    <property type="term" value="P:cell migration"/>
    <property type="evidence" value="ECO:0007669"/>
    <property type="project" value="TreeGrafter"/>
</dbReference>
<dbReference type="SUPFAM" id="SSF47576">
    <property type="entry name" value="Calponin-homology domain, CH-domain"/>
    <property type="match status" value="1"/>
</dbReference>